<dbReference type="AlphaFoldDB" id="A0A8S4SQ16"/>
<dbReference type="EMBL" id="CAKXAJ010026514">
    <property type="protein sequence ID" value="CAH2269413.1"/>
    <property type="molecule type" value="Genomic_DNA"/>
</dbReference>
<accession>A0A8S4SQ16</accession>
<reference evidence="2" key="1">
    <citation type="submission" date="2022-03" db="EMBL/GenBank/DDBJ databases">
        <authorList>
            <person name="Lindestad O."/>
        </authorList>
    </citation>
    <scope>NUCLEOTIDE SEQUENCE</scope>
</reference>
<protein>
    <submittedName>
        <fullName evidence="2">Jg16439 protein</fullName>
    </submittedName>
</protein>
<evidence type="ECO:0000313" key="2">
    <source>
        <dbReference type="EMBL" id="CAH2269413.1"/>
    </source>
</evidence>
<comment type="caution">
    <text evidence="2">The sequence shown here is derived from an EMBL/GenBank/DDBJ whole genome shotgun (WGS) entry which is preliminary data.</text>
</comment>
<dbReference type="Proteomes" id="UP000838756">
    <property type="component" value="Unassembled WGS sequence"/>
</dbReference>
<keyword evidence="3" id="KW-1185">Reference proteome</keyword>
<proteinExistence type="predicted"/>
<evidence type="ECO:0000256" key="1">
    <source>
        <dbReference type="SAM" id="MobiDB-lite"/>
    </source>
</evidence>
<organism evidence="2 3">
    <name type="scientific">Pararge aegeria aegeria</name>
    <dbReference type="NCBI Taxonomy" id="348720"/>
    <lineage>
        <taxon>Eukaryota</taxon>
        <taxon>Metazoa</taxon>
        <taxon>Ecdysozoa</taxon>
        <taxon>Arthropoda</taxon>
        <taxon>Hexapoda</taxon>
        <taxon>Insecta</taxon>
        <taxon>Pterygota</taxon>
        <taxon>Neoptera</taxon>
        <taxon>Endopterygota</taxon>
        <taxon>Lepidoptera</taxon>
        <taxon>Glossata</taxon>
        <taxon>Ditrysia</taxon>
        <taxon>Papilionoidea</taxon>
        <taxon>Nymphalidae</taxon>
        <taxon>Satyrinae</taxon>
        <taxon>Satyrini</taxon>
        <taxon>Parargina</taxon>
        <taxon>Pararge</taxon>
    </lineage>
</organism>
<gene>
    <name evidence="2" type="primary">jg16439</name>
    <name evidence="2" type="ORF">PAEG_LOCUS27632</name>
</gene>
<feature type="region of interest" description="Disordered" evidence="1">
    <location>
        <begin position="43"/>
        <end position="105"/>
    </location>
</feature>
<sequence>MPFFFVVQYFGILPYHGEAGGRLCWTLNGSMPTVFQQVRQGHGNAFAHNRDPASGARRSRPMTTNRRRRTGKTGCTFQSEELSPMGNGFPASVTRSEMPMSTYGV</sequence>
<evidence type="ECO:0000313" key="3">
    <source>
        <dbReference type="Proteomes" id="UP000838756"/>
    </source>
</evidence>
<feature type="compositionally biased region" description="Basic residues" evidence="1">
    <location>
        <begin position="57"/>
        <end position="71"/>
    </location>
</feature>
<name>A0A8S4SQ16_9NEOP</name>